<dbReference type="GO" id="GO:0016020">
    <property type="term" value="C:membrane"/>
    <property type="evidence" value="ECO:0007669"/>
    <property type="project" value="UniProtKB-SubCell"/>
</dbReference>
<feature type="transmembrane region" description="Helical" evidence="11">
    <location>
        <begin position="6"/>
        <end position="28"/>
    </location>
</feature>
<dbReference type="InterPro" id="IPR004387">
    <property type="entry name" value="Pept_M50_Zn"/>
</dbReference>
<sequence length="378" mass="40752">MELIGSLFGSFAGYALPFLFVLTVVVFFHELGHFLVARWCGVRVQAFSVGFGPELFGRNDRHGTRWKLSAIPLGGYVKFAGDENEASVPDQEALARMSEEERAGAFQTKPVSRRAAIVAAGPIANFILAIVIFALLFGLFGRPEISPRVDAIQPDSAAQAAGLMEGDMVLAIDGQRIETFSDMQRIVSVSADLPLAMLVDRGGQQLTVEVTPQRREITDRFGNVQSVGLLGVSRSASEEDVVVRRFGPVEAVVEGSRETWFVVTRTAGYLAGIVTGRESADQLGGPIRVAQISGQVATLGFGALLNLTAVLSVSIGLLNLLPIPMLDGGHLMFYAAEALRGKPLSERAQEYGFRIGIAIVLFLMVFATWNDVLHLTSL</sequence>
<dbReference type="EMBL" id="CP046908">
    <property type="protein sequence ID" value="QGZ33337.1"/>
    <property type="molecule type" value="Genomic_DNA"/>
</dbReference>
<comment type="similarity">
    <text evidence="3 11">Belongs to the peptidase M50B family.</text>
</comment>
<comment type="cofactor">
    <cofactor evidence="1 11">
        <name>Zn(2+)</name>
        <dbReference type="ChEBI" id="CHEBI:29105"/>
    </cofactor>
</comment>
<dbReference type="Gene3D" id="2.30.42.10">
    <property type="match status" value="1"/>
</dbReference>
<dbReference type="Pfam" id="PF02163">
    <property type="entry name" value="Peptidase_M50"/>
    <property type="match status" value="1"/>
</dbReference>
<dbReference type="KEGG" id="siw:GH266_01745"/>
<dbReference type="NCBIfam" id="TIGR00054">
    <property type="entry name" value="RIP metalloprotease RseP"/>
    <property type="match status" value="2"/>
</dbReference>
<dbReference type="GO" id="GO:0004222">
    <property type="term" value="F:metalloendopeptidase activity"/>
    <property type="evidence" value="ECO:0007669"/>
    <property type="project" value="InterPro"/>
</dbReference>
<dbReference type="RefSeq" id="WP_158192358.1">
    <property type="nucleotide sequence ID" value="NZ_CP046908.1"/>
</dbReference>
<evidence type="ECO:0000313" key="14">
    <source>
        <dbReference type="Proteomes" id="UP000435648"/>
    </source>
</evidence>
<feature type="transmembrane region" description="Helical" evidence="11">
    <location>
        <begin position="296"/>
        <end position="321"/>
    </location>
</feature>
<keyword evidence="6 11" id="KW-0378">Hydrolase</keyword>
<keyword evidence="8 11" id="KW-1133">Transmembrane helix</keyword>
<evidence type="ECO:0000256" key="5">
    <source>
        <dbReference type="ARBA" id="ARBA00022692"/>
    </source>
</evidence>
<evidence type="ECO:0000256" key="6">
    <source>
        <dbReference type="ARBA" id="ARBA00022801"/>
    </source>
</evidence>
<dbReference type="InterPro" id="IPR036034">
    <property type="entry name" value="PDZ_sf"/>
</dbReference>
<evidence type="ECO:0000256" key="10">
    <source>
        <dbReference type="ARBA" id="ARBA00023136"/>
    </source>
</evidence>
<keyword evidence="5 11" id="KW-0812">Transmembrane</keyword>
<comment type="subcellular location">
    <subcellularLocation>
        <location evidence="2">Membrane</location>
        <topology evidence="2">Multi-pass membrane protein</topology>
    </subcellularLocation>
</comment>
<organism evidence="13 14">
    <name type="scientific">Stappia indica</name>
    <dbReference type="NCBI Taxonomy" id="538381"/>
    <lineage>
        <taxon>Bacteria</taxon>
        <taxon>Pseudomonadati</taxon>
        <taxon>Pseudomonadota</taxon>
        <taxon>Alphaproteobacteria</taxon>
        <taxon>Hyphomicrobiales</taxon>
        <taxon>Stappiaceae</taxon>
        <taxon>Stappia</taxon>
    </lineage>
</organism>
<evidence type="ECO:0000256" key="9">
    <source>
        <dbReference type="ARBA" id="ARBA00023049"/>
    </source>
</evidence>
<dbReference type="SMART" id="SM00228">
    <property type="entry name" value="PDZ"/>
    <property type="match status" value="1"/>
</dbReference>
<name>A0A857C302_9HYPH</name>
<dbReference type="InterPro" id="IPR001478">
    <property type="entry name" value="PDZ"/>
</dbReference>
<evidence type="ECO:0000256" key="8">
    <source>
        <dbReference type="ARBA" id="ARBA00022989"/>
    </source>
</evidence>
<keyword evidence="11" id="KW-0479">Metal-binding</keyword>
<dbReference type="GO" id="GO:0006508">
    <property type="term" value="P:proteolysis"/>
    <property type="evidence" value="ECO:0007669"/>
    <property type="project" value="UniProtKB-KW"/>
</dbReference>
<dbReference type="Pfam" id="PF17820">
    <property type="entry name" value="PDZ_6"/>
    <property type="match status" value="1"/>
</dbReference>
<protein>
    <recommendedName>
        <fullName evidence="11">Zinc metalloprotease</fullName>
        <ecNumber evidence="11">3.4.24.-</ecNumber>
    </recommendedName>
</protein>
<keyword evidence="7 11" id="KW-0862">Zinc</keyword>
<keyword evidence="4 13" id="KW-0645">Protease</keyword>
<evidence type="ECO:0000313" key="13">
    <source>
        <dbReference type="EMBL" id="QGZ33337.1"/>
    </source>
</evidence>
<dbReference type="OrthoDB" id="9782003at2"/>
<evidence type="ECO:0000256" key="4">
    <source>
        <dbReference type="ARBA" id="ARBA00022670"/>
    </source>
</evidence>
<dbReference type="AlphaFoldDB" id="A0A857C302"/>
<dbReference type="PANTHER" id="PTHR42837:SF2">
    <property type="entry name" value="MEMBRANE METALLOPROTEASE ARASP2, CHLOROPLASTIC-RELATED"/>
    <property type="match status" value="1"/>
</dbReference>
<evidence type="ECO:0000259" key="12">
    <source>
        <dbReference type="SMART" id="SM00228"/>
    </source>
</evidence>
<dbReference type="InterPro" id="IPR008915">
    <property type="entry name" value="Peptidase_M50"/>
</dbReference>
<evidence type="ECO:0000256" key="2">
    <source>
        <dbReference type="ARBA" id="ARBA00004141"/>
    </source>
</evidence>
<evidence type="ECO:0000256" key="1">
    <source>
        <dbReference type="ARBA" id="ARBA00001947"/>
    </source>
</evidence>
<evidence type="ECO:0000256" key="3">
    <source>
        <dbReference type="ARBA" id="ARBA00007931"/>
    </source>
</evidence>
<reference evidence="13 14" key="1">
    <citation type="submission" date="2019-12" db="EMBL/GenBank/DDBJ databases">
        <title>The genome of Stappia indica PHM037.</title>
        <authorList>
            <person name="Kacar D."/>
            <person name="Galan B."/>
            <person name="Canedo L."/>
            <person name="Rodriguez P."/>
            <person name="de la Calle F."/>
            <person name="Garcia J.L."/>
        </authorList>
    </citation>
    <scope>NUCLEOTIDE SEQUENCE [LARGE SCALE GENOMIC DNA]</scope>
    <source>
        <strain evidence="13 14">PHM037</strain>
    </source>
</reference>
<proteinExistence type="inferred from homology"/>
<dbReference type="Proteomes" id="UP000435648">
    <property type="component" value="Chromosome"/>
</dbReference>
<keyword evidence="10 11" id="KW-0472">Membrane</keyword>
<dbReference type="GO" id="GO:0046872">
    <property type="term" value="F:metal ion binding"/>
    <property type="evidence" value="ECO:0007669"/>
    <property type="project" value="UniProtKB-KW"/>
</dbReference>
<gene>
    <name evidence="13" type="primary">rseP</name>
    <name evidence="13" type="ORF">GH266_01745</name>
</gene>
<evidence type="ECO:0000256" key="11">
    <source>
        <dbReference type="RuleBase" id="RU362031"/>
    </source>
</evidence>
<dbReference type="CDD" id="cd06163">
    <property type="entry name" value="S2P-M50_PDZ_RseP-like"/>
    <property type="match status" value="1"/>
</dbReference>
<keyword evidence="9 11" id="KW-0482">Metalloprotease</keyword>
<evidence type="ECO:0000256" key="7">
    <source>
        <dbReference type="ARBA" id="ARBA00022833"/>
    </source>
</evidence>
<feature type="domain" description="PDZ" evidence="12">
    <location>
        <begin position="135"/>
        <end position="203"/>
    </location>
</feature>
<dbReference type="SUPFAM" id="SSF50156">
    <property type="entry name" value="PDZ domain-like"/>
    <property type="match status" value="1"/>
</dbReference>
<dbReference type="InterPro" id="IPR041489">
    <property type="entry name" value="PDZ_6"/>
</dbReference>
<feature type="transmembrane region" description="Helical" evidence="11">
    <location>
        <begin position="115"/>
        <end position="140"/>
    </location>
</feature>
<dbReference type="PANTHER" id="PTHR42837">
    <property type="entry name" value="REGULATOR OF SIGMA-E PROTEASE RSEP"/>
    <property type="match status" value="1"/>
</dbReference>
<feature type="transmembrane region" description="Helical" evidence="11">
    <location>
        <begin position="351"/>
        <end position="369"/>
    </location>
</feature>
<accession>A0A857C302</accession>
<dbReference type="CDD" id="cd23081">
    <property type="entry name" value="cpPDZ_EcRseP-like"/>
    <property type="match status" value="1"/>
</dbReference>
<dbReference type="EC" id="3.4.24.-" evidence="11"/>